<keyword evidence="3" id="KW-1185">Reference proteome</keyword>
<evidence type="ECO:0000313" key="3">
    <source>
        <dbReference type="Proteomes" id="UP001066276"/>
    </source>
</evidence>
<organism evidence="2 3">
    <name type="scientific">Pleurodeles waltl</name>
    <name type="common">Iberian ribbed newt</name>
    <dbReference type="NCBI Taxonomy" id="8319"/>
    <lineage>
        <taxon>Eukaryota</taxon>
        <taxon>Metazoa</taxon>
        <taxon>Chordata</taxon>
        <taxon>Craniata</taxon>
        <taxon>Vertebrata</taxon>
        <taxon>Euteleostomi</taxon>
        <taxon>Amphibia</taxon>
        <taxon>Batrachia</taxon>
        <taxon>Caudata</taxon>
        <taxon>Salamandroidea</taxon>
        <taxon>Salamandridae</taxon>
        <taxon>Pleurodelinae</taxon>
        <taxon>Pleurodeles</taxon>
    </lineage>
</organism>
<evidence type="ECO:0000256" key="1">
    <source>
        <dbReference type="SAM" id="MobiDB-lite"/>
    </source>
</evidence>
<evidence type="ECO:0000313" key="2">
    <source>
        <dbReference type="EMBL" id="KAJ1195599.1"/>
    </source>
</evidence>
<sequence>MDSYKPFIHHRRKELGSPPYNNAGNNEEPGCRGLRCHEETTSGYSEEDNLFQSPKVIRPPLHPSYSEENRSCYISSTASSVDQGTTAVCTSLPHTAYFQSCLQIPTPEPGSATEEKQSKPLDIIIDRTSTFNSNAAEKLEVFLTQKARAMNASPSNLNCYKFNIHGRDHEIRMPPVHGIPYSLDESQTASTLHCPDRSKSLEMIRQAKDHTNRIPLMQSHFESHVQFTSQQDSEHARDISKQLEMAHSRVSTQAPLYNKDTTSCSNSNWQRNTFSEDSCVSHEQDGMGGHGNCESPLDCVLSKSVFPPNVPALNNVAYSGLHDPLLEQIQFGIKKTHPESRQLKEWNNVSETNFNQGNSNCPIHDVANKPQEKMYEEEGCSSASAHQEEHHELSHVQRWVGKYYSDELLGSDDNSWVSPTSGGVRVSNSSHSTWDQGDHSQGRDSCECDKCRRHHQAIEGSIENHSILGCKHHEPSQSWLTQSPLEDHGPIKGSTLPQVGKYMFLKHI</sequence>
<accession>A0AAV7V4T5</accession>
<feature type="compositionally biased region" description="Polar residues" evidence="1">
    <location>
        <begin position="419"/>
        <end position="435"/>
    </location>
</feature>
<name>A0AAV7V4T5_PLEWA</name>
<dbReference type="EMBL" id="JANPWB010000004">
    <property type="protein sequence ID" value="KAJ1195599.1"/>
    <property type="molecule type" value="Genomic_DNA"/>
</dbReference>
<dbReference type="Proteomes" id="UP001066276">
    <property type="component" value="Chromosome 2_2"/>
</dbReference>
<feature type="region of interest" description="Disordered" evidence="1">
    <location>
        <begin position="419"/>
        <end position="443"/>
    </location>
</feature>
<reference evidence="2" key="1">
    <citation type="journal article" date="2022" name="bioRxiv">
        <title>Sequencing and chromosome-scale assembly of the giantPleurodeles waltlgenome.</title>
        <authorList>
            <person name="Brown T."/>
            <person name="Elewa A."/>
            <person name="Iarovenko S."/>
            <person name="Subramanian E."/>
            <person name="Araus A.J."/>
            <person name="Petzold A."/>
            <person name="Susuki M."/>
            <person name="Suzuki K.-i.T."/>
            <person name="Hayashi T."/>
            <person name="Toyoda A."/>
            <person name="Oliveira C."/>
            <person name="Osipova E."/>
            <person name="Leigh N.D."/>
            <person name="Simon A."/>
            <person name="Yun M.H."/>
        </authorList>
    </citation>
    <scope>NUCLEOTIDE SEQUENCE</scope>
    <source>
        <strain evidence="2">20211129_DDA</strain>
        <tissue evidence="2">Liver</tissue>
    </source>
</reference>
<comment type="caution">
    <text evidence="2">The sequence shown here is derived from an EMBL/GenBank/DDBJ whole genome shotgun (WGS) entry which is preliminary data.</text>
</comment>
<gene>
    <name evidence="2" type="ORF">NDU88_004876</name>
</gene>
<feature type="region of interest" description="Disordered" evidence="1">
    <location>
        <begin position="1"/>
        <end position="33"/>
    </location>
</feature>
<protein>
    <submittedName>
        <fullName evidence="2">Uncharacterized protein</fullName>
    </submittedName>
</protein>
<proteinExistence type="predicted"/>
<dbReference type="AlphaFoldDB" id="A0AAV7V4T5"/>